<protein>
    <submittedName>
        <fullName evidence="3">Tripartite tricarboxylate transporter TctA family protein</fullName>
    </submittedName>
</protein>
<feature type="domain" description="DUF112" evidence="2">
    <location>
        <begin position="20"/>
        <end position="445"/>
    </location>
</feature>
<dbReference type="PANTHER" id="PTHR35342:SF5">
    <property type="entry name" value="TRICARBOXYLIC TRANSPORT PROTEIN"/>
    <property type="match status" value="1"/>
</dbReference>
<dbReference type="Pfam" id="PF01970">
    <property type="entry name" value="TctA"/>
    <property type="match status" value="1"/>
</dbReference>
<dbReference type="Proteomes" id="UP000191135">
    <property type="component" value="Chromosome"/>
</dbReference>
<sequence length="507" mass="52807">MPDFATIIGGLTDALTLTNILYIILGVAVGQIVGAIPGMTLLMALAIAIPLTYTLDTLTALAFLISVNKGGTVGGAIPAILINTPGTPESAATALDGHPMAKKGRPMKAMKYSLYYSVFGDISSDIVLITISAPLALVALRMGPIEITALMILAFTVITGLVGNSMVKGLMAAALGFLFASVGIDPGLGTPRFTFGSLDLYDGLPLTAMSIGLLAVSEIFRQIAATTRATSTASPIRVRSDDPEDRGVTFAELMANKYVAIRAFVIGTVIGAIPGLGSATAGFLSYSVTKQTAKDPESFGKGDPRGIAASEAANSAVVGANLIPLLTLGIPGNIAAALLVSAFIIHGVQPGPLLFEEQGRLIYGLFGAMLIANFCNLGVGQVGMRIWSLAIAAPNSVVYPAALLLCITGAYVTAGSMFGVYIMLAFGVLGYFMQRFGFSVVAFIIGYVLTPELESKMVQSILISRGDPMVVFQHPIALVLLALSVVSIVYLGPRKRTKKPEPEPIED</sequence>
<feature type="transmembrane region" description="Helical" evidence="1">
    <location>
        <begin position="399"/>
        <end position="424"/>
    </location>
</feature>
<feature type="transmembrane region" description="Helical" evidence="1">
    <location>
        <begin position="431"/>
        <end position="450"/>
    </location>
</feature>
<evidence type="ECO:0000313" key="4">
    <source>
        <dbReference type="Proteomes" id="UP000191135"/>
    </source>
</evidence>
<feature type="transmembrane region" description="Helical" evidence="1">
    <location>
        <begin position="112"/>
        <end position="139"/>
    </location>
</feature>
<dbReference type="InterPro" id="IPR002823">
    <property type="entry name" value="DUF112_TM"/>
</dbReference>
<feature type="transmembrane region" description="Helical" evidence="1">
    <location>
        <begin position="263"/>
        <end position="286"/>
    </location>
</feature>
<feature type="transmembrane region" description="Helical" evidence="1">
    <location>
        <begin position="200"/>
        <end position="220"/>
    </location>
</feature>
<dbReference type="EMBL" id="CP020330">
    <property type="protein sequence ID" value="AQZ50315.1"/>
    <property type="molecule type" value="Genomic_DNA"/>
</dbReference>
<keyword evidence="1" id="KW-0812">Transmembrane</keyword>
<dbReference type="AlphaFoldDB" id="A0A1U9YXZ9"/>
<feature type="transmembrane region" description="Helical" evidence="1">
    <location>
        <begin position="322"/>
        <end position="348"/>
    </location>
</feature>
<evidence type="ECO:0000313" key="3">
    <source>
        <dbReference type="EMBL" id="AQZ50315.1"/>
    </source>
</evidence>
<feature type="transmembrane region" description="Helical" evidence="1">
    <location>
        <begin position="170"/>
        <end position="188"/>
    </location>
</feature>
<dbReference type="KEGG" id="mmed:Mame_00941"/>
<feature type="transmembrane region" description="Helical" evidence="1">
    <location>
        <begin position="20"/>
        <end position="49"/>
    </location>
</feature>
<keyword evidence="1" id="KW-1133">Transmembrane helix</keyword>
<dbReference type="OrthoDB" id="7912266at2"/>
<feature type="transmembrane region" description="Helical" evidence="1">
    <location>
        <begin position="470"/>
        <end position="491"/>
    </location>
</feature>
<keyword evidence="4" id="KW-1185">Reference proteome</keyword>
<keyword evidence="1" id="KW-0472">Membrane</keyword>
<dbReference type="STRING" id="1122214.Mame_00941"/>
<gene>
    <name evidence="3" type="ORF">Mame_00941</name>
</gene>
<evidence type="ECO:0000259" key="2">
    <source>
        <dbReference type="Pfam" id="PF01970"/>
    </source>
</evidence>
<feature type="transmembrane region" description="Helical" evidence="1">
    <location>
        <begin position="360"/>
        <end position="379"/>
    </location>
</feature>
<organism evidence="3 4">
    <name type="scientific">Martelella mediterranea DSM 17316</name>
    <dbReference type="NCBI Taxonomy" id="1122214"/>
    <lineage>
        <taxon>Bacteria</taxon>
        <taxon>Pseudomonadati</taxon>
        <taxon>Pseudomonadota</taxon>
        <taxon>Alphaproteobacteria</taxon>
        <taxon>Hyphomicrobiales</taxon>
        <taxon>Aurantimonadaceae</taxon>
        <taxon>Martelella</taxon>
    </lineage>
</organism>
<dbReference type="eggNOG" id="COG3333">
    <property type="taxonomic scope" value="Bacteria"/>
</dbReference>
<proteinExistence type="predicted"/>
<dbReference type="PANTHER" id="PTHR35342">
    <property type="entry name" value="TRICARBOXYLIC TRANSPORT PROTEIN"/>
    <property type="match status" value="1"/>
</dbReference>
<reference evidence="3 4" key="1">
    <citation type="submission" date="2017-03" db="EMBL/GenBank/DDBJ databases">
        <title>Foreign affairs: Plasmid Transfer between Roseobacters and Rhizobia.</title>
        <authorList>
            <person name="Bartling P."/>
            <person name="Bunk B."/>
            <person name="Overmann J."/>
            <person name="Brinkmann H."/>
            <person name="Petersen J."/>
        </authorList>
    </citation>
    <scope>NUCLEOTIDE SEQUENCE [LARGE SCALE GENOMIC DNA]</scope>
    <source>
        <strain evidence="3 4">MACL11</strain>
    </source>
</reference>
<dbReference type="RefSeq" id="WP_018064905.1">
    <property type="nucleotide sequence ID" value="NZ_AQWH01000009.1"/>
</dbReference>
<name>A0A1U9YXZ9_9HYPH</name>
<accession>A0A1U9YXZ9</accession>
<evidence type="ECO:0000256" key="1">
    <source>
        <dbReference type="SAM" id="Phobius"/>
    </source>
</evidence>